<keyword evidence="2" id="KW-1185">Reference proteome</keyword>
<comment type="caution">
    <text evidence="1">The sequence shown here is derived from an EMBL/GenBank/DDBJ whole genome shotgun (WGS) entry which is preliminary data.</text>
</comment>
<sequence length="508" mass="57845">MDKNRSQFIQQLVSALQARDDISLPSSASANCVDGELISDNNQETDKLLREDERQFLSVSISATERIQLAQEAYMQLQFDYPQTQASSIEALAELYRRISTEKLTAIAAQIPITTSLLDGVAYLNNQISSSSSSEAPTSRCSESSGLLAASILILLFRLCLEMPGDTRVDKLLSSLVVKQPLQSNDHDVRGHEFKLLQETNDPLVEIYASEEDPDDLSDVYEGQLLESPYHSVAYLHHPVSSQFSFSHTEKLQLIASCTFSSSFHSISIEKWEQWHLNDALFAILRRLLATSPPKDTNSERTGPLIPFYGVQGEWKRYLYVLRDRVLRFSQCSQRTIWQFKDLIDFYQKRESAAFAIDEPMCSTQWMPQHFVFSVLAELAVSQEFNCKGTQQMQQNWSLVFQALVPNIMQEIHRILSRSSANVKAAIVKTIHDDEEDEIRVVYLHLLHFMIVASSNVHKTIELLFASGMLQILLKLLPSFDIDMTQQCNTKRWFRALLRFVGESLLSI</sequence>
<dbReference type="KEGG" id="blac:94351832"/>
<proteinExistence type="predicted"/>
<dbReference type="RefSeq" id="XP_067818943.1">
    <property type="nucleotide sequence ID" value="XM_067966161.1"/>
</dbReference>
<dbReference type="Proteomes" id="UP000294530">
    <property type="component" value="Unassembled WGS sequence"/>
</dbReference>
<accession>A0A976FMW5</accession>
<evidence type="ECO:0000313" key="1">
    <source>
        <dbReference type="EMBL" id="TDH69444.1"/>
    </source>
</evidence>
<dbReference type="OrthoDB" id="119845at2759"/>
<dbReference type="EMBL" id="SHOA02000005">
    <property type="protein sequence ID" value="TDH69444.1"/>
    <property type="molecule type" value="Genomic_DNA"/>
</dbReference>
<dbReference type="AlphaFoldDB" id="A0A976FMW5"/>
<reference evidence="1 2" key="1">
    <citation type="journal article" date="2021" name="Genome Biol.">
        <title>AFLAP: assembly-free linkage analysis pipeline using k-mers from genome sequencing data.</title>
        <authorList>
            <person name="Fletcher K."/>
            <person name="Zhang L."/>
            <person name="Gil J."/>
            <person name="Han R."/>
            <person name="Cavanaugh K."/>
            <person name="Michelmore R."/>
        </authorList>
    </citation>
    <scope>NUCLEOTIDE SEQUENCE [LARGE SCALE GENOMIC DNA]</scope>
    <source>
        <strain evidence="1 2">SF5</strain>
    </source>
</reference>
<organism evidence="1 2">
    <name type="scientific">Bremia lactucae</name>
    <name type="common">Lettuce downy mildew</name>
    <dbReference type="NCBI Taxonomy" id="4779"/>
    <lineage>
        <taxon>Eukaryota</taxon>
        <taxon>Sar</taxon>
        <taxon>Stramenopiles</taxon>
        <taxon>Oomycota</taxon>
        <taxon>Peronosporomycetes</taxon>
        <taxon>Peronosporales</taxon>
        <taxon>Peronosporaceae</taxon>
        <taxon>Bremia</taxon>
    </lineage>
</organism>
<gene>
    <name evidence="1" type="ORF">CCR75_008106</name>
</gene>
<name>A0A976FMW5_BRELC</name>
<dbReference type="GeneID" id="94351832"/>
<protein>
    <submittedName>
        <fullName evidence="1">Uncharacterized protein</fullName>
    </submittedName>
</protein>
<evidence type="ECO:0000313" key="2">
    <source>
        <dbReference type="Proteomes" id="UP000294530"/>
    </source>
</evidence>